<proteinExistence type="predicted"/>
<protein>
    <recommendedName>
        <fullName evidence="4">Carboxypeptidase regulatory-like domain-containing protein</fullName>
    </recommendedName>
</protein>
<feature type="chain" id="PRO_5026716055" description="Carboxypeptidase regulatory-like domain-containing protein" evidence="1">
    <location>
        <begin position="27"/>
        <end position="535"/>
    </location>
</feature>
<evidence type="ECO:0008006" key="4">
    <source>
        <dbReference type="Google" id="ProtNLM"/>
    </source>
</evidence>
<comment type="caution">
    <text evidence="2">The sequence shown here is derived from an EMBL/GenBank/DDBJ whole genome shotgun (WGS) entry which is preliminary data.</text>
</comment>
<feature type="signal peptide" evidence="1">
    <location>
        <begin position="1"/>
        <end position="26"/>
    </location>
</feature>
<dbReference type="AlphaFoldDB" id="A0A6L3VHQ9"/>
<keyword evidence="3" id="KW-1185">Reference proteome</keyword>
<dbReference type="EMBL" id="WBMR01000163">
    <property type="protein sequence ID" value="KAB2369597.1"/>
    <property type="molecule type" value="Genomic_DNA"/>
</dbReference>
<name>A0A6L3VHQ9_9ACTN</name>
<evidence type="ECO:0000313" key="2">
    <source>
        <dbReference type="EMBL" id="KAB2369597.1"/>
    </source>
</evidence>
<gene>
    <name evidence="2" type="ORF">F9B16_36675</name>
</gene>
<organism evidence="2 3">
    <name type="scientific">Actinomadura montaniterrae</name>
    <dbReference type="NCBI Taxonomy" id="1803903"/>
    <lineage>
        <taxon>Bacteria</taxon>
        <taxon>Bacillati</taxon>
        <taxon>Actinomycetota</taxon>
        <taxon>Actinomycetes</taxon>
        <taxon>Streptosporangiales</taxon>
        <taxon>Thermomonosporaceae</taxon>
        <taxon>Actinomadura</taxon>
    </lineage>
</organism>
<accession>A0A6L3VHQ9</accession>
<sequence>MRRTPSLLAATALAASALLVPATAHADVTDAKLTVAFDRLAEDRVAKISLSVKSASGVTGVQAHARYESSTADPYATVDLSRTGGTDGDGVWEGEIRPDITARAGTTVVDTVITTADGATTVRRAWIDDCYVTSIEGLAAAPAVVDVEHPDVTLTGRLMVQKSHDRAPEPVQGMTVNANSAQTATGPDGSFVLRTQGGGHVYAYAQGPYCALSEDSPVTVQQQATEISARVTPGWTVAPGTQVSVDGKVVRHGSAGLAPAAGVTVGLDLASGLADWSPLQVKTDADGTFHAYLTAARDAGLSGTVAVEARGGEFLAGSKASLGTLNIRNTSTIDDFVLRGAPVAYGEAIVADGTLVVRPNYTDETDLPMYLEYSRDGKTGWTIWARQTLPRPKTFYFNTTKPVTQDGYWRFRYPGGPRNTAAVSPVKYVDVKYRTYIYNFNASPEPVKKGKTITVKGLLDRFMDKAVPGPNAPVSIYFKPSGSSKWTQVAVVKTASNGWFSKNFTAAKDGTWMASYNGSATYFASNKPSDYVDVR</sequence>
<reference evidence="2 3" key="1">
    <citation type="submission" date="2019-09" db="EMBL/GenBank/DDBJ databases">
        <title>Actinomadura physcomitrii sp. nov., a novel actinomycete isolated from moss [Physcomitrium sphaericum (Ludw) Fuernr].</title>
        <authorList>
            <person name="Liu C."/>
            <person name="Zhuang X."/>
        </authorList>
    </citation>
    <scope>NUCLEOTIDE SEQUENCE [LARGE SCALE GENOMIC DNA]</scope>
    <source>
        <strain evidence="2 3">CYP1-1B</strain>
    </source>
</reference>
<dbReference type="OrthoDB" id="3447380at2"/>
<dbReference type="Proteomes" id="UP000483004">
    <property type="component" value="Unassembled WGS sequence"/>
</dbReference>
<evidence type="ECO:0000313" key="3">
    <source>
        <dbReference type="Proteomes" id="UP000483004"/>
    </source>
</evidence>
<evidence type="ECO:0000256" key="1">
    <source>
        <dbReference type="SAM" id="SignalP"/>
    </source>
</evidence>
<keyword evidence="1" id="KW-0732">Signal</keyword>